<protein>
    <recommendedName>
        <fullName evidence="4">Helitron helicase-like domain-containing protein</fullName>
    </recommendedName>
</protein>
<evidence type="ECO:0000313" key="3">
    <source>
        <dbReference type="Proteomes" id="UP000499080"/>
    </source>
</evidence>
<reference evidence="1 3" key="1">
    <citation type="journal article" date="2019" name="Sci. Rep.">
        <title>Orb-weaving spider Araneus ventricosus genome elucidates the spidroin gene catalogue.</title>
        <authorList>
            <person name="Kono N."/>
            <person name="Nakamura H."/>
            <person name="Ohtoshi R."/>
            <person name="Moran D.A.P."/>
            <person name="Shinohara A."/>
            <person name="Yoshida Y."/>
            <person name="Fujiwara M."/>
            <person name="Mori M."/>
            <person name="Tomita M."/>
            <person name="Arakawa K."/>
        </authorList>
    </citation>
    <scope>NUCLEOTIDE SEQUENCE [LARGE SCALE GENOMIC DNA]</scope>
</reference>
<dbReference type="AlphaFoldDB" id="A0A4Y2EKF2"/>
<evidence type="ECO:0000313" key="1">
    <source>
        <dbReference type="EMBL" id="GBM28425.1"/>
    </source>
</evidence>
<keyword evidence="3" id="KW-1185">Reference proteome</keyword>
<dbReference type="EMBL" id="BGPR01092784">
    <property type="protein sequence ID" value="GBM28451.1"/>
    <property type="molecule type" value="Genomic_DNA"/>
</dbReference>
<evidence type="ECO:0000313" key="2">
    <source>
        <dbReference type="EMBL" id="GBM28451.1"/>
    </source>
</evidence>
<accession>A0A4Y2EKF2</accession>
<organism evidence="1 3">
    <name type="scientific">Araneus ventricosus</name>
    <name type="common">Orbweaver spider</name>
    <name type="synonym">Epeira ventricosa</name>
    <dbReference type="NCBI Taxonomy" id="182803"/>
    <lineage>
        <taxon>Eukaryota</taxon>
        <taxon>Metazoa</taxon>
        <taxon>Ecdysozoa</taxon>
        <taxon>Arthropoda</taxon>
        <taxon>Chelicerata</taxon>
        <taxon>Arachnida</taxon>
        <taxon>Araneae</taxon>
        <taxon>Araneomorphae</taxon>
        <taxon>Entelegynae</taxon>
        <taxon>Araneoidea</taxon>
        <taxon>Araneidae</taxon>
        <taxon>Araneus</taxon>
    </lineage>
</organism>
<proteinExistence type="predicted"/>
<name>A0A4Y2EKF2_ARAVE</name>
<dbReference type="EMBL" id="BGPR01092777">
    <property type="protein sequence ID" value="GBM28425.1"/>
    <property type="molecule type" value="Genomic_DNA"/>
</dbReference>
<sequence>MLRSKSCGRQSTEEQHSDIEMKVLMKRFKGDQLEMKLISLAIQRKQKNYRQHIREYNAALAFASMGAEIKAPPGTGTYFFHIRGQIYHMVSLLHSNERNKPSYGKFSYLTPVKQVIDVWRIIKAAFTL</sequence>
<dbReference type="PANTHER" id="PTHR45786">
    <property type="entry name" value="DNA BINDING PROTEIN-LIKE"/>
    <property type="match status" value="1"/>
</dbReference>
<dbReference type="Proteomes" id="UP000499080">
    <property type="component" value="Unassembled WGS sequence"/>
</dbReference>
<evidence type="ECO:0008006" key="4">
    <source>
        <dbReference type="Google" id="ProtNLM"/>
    </source>
</evidence>
<dbReference type="PANTHER" id="PTHR45786:SF74">
    <property type="entry name" value="ATP-DEPENDENT DNA HELICASE"/>
    <property type="match status" value="1"/>
</dbReference>
<comment type="caution">
    <text evidence="1">The sequence shown here is derived from an EMBL/GenBank/DDBJ whole genome shotgun (WGS) entry which is preliminary data.</text>
</comment>
<dbReference type="OrthoDB" id="8040188at2759"/>
<gene>
    <name evidence="2" type="ORF">AVEN_169420_1</name>
    <name evidence="1" type="ORF">AVEN_243144_1</name>
</gene>